<reference evidence="5" key="1">
    <citation type="submission" date="2023-01" db="EMBL/GenBank/DDBJ databases">
        <authorList>
            <person name="Piombo E."/>
        </authorList>
    </citation>
    <scope>NUCLEOTIDE SEQUENCE</scope>
</reference>
<evidence type="ECO:0000256" key="2">
    <source>
        <dbReference type="SAM" id="MobiDB-lite"/>
    </source>
</evidence>
<sequence>MGFIKRFLKRPSSSVAQQERDRETAPLDPSQPVTDPITPSFPDGVKVLHDCPDAIVDIVFVHGLSGNRTSTWTADGGGGGGGAGDGRAEPWPKTLLPVKINRARILTYGYDAYIVLRSAVAGANRLIDHATNLVTDLTADRAGAASSRPIIFVAHSLGGLVCKEAILISRDNPERRRQDIFLNLKGIIFMSTPHKGAWMADWAKVPASALGLFKSTNRSLLRILETDDQLLESIQLRFLAMVRQQREAGRKLEVRCFFEELPLPVVGKVVSKESATFEGYDPISIHANHRDMVKFSSAEENGFKRLVGELLILTSEIGERNEPLSARRDLTTEAKGSNVFTTKHTKHYLPFPKSRNFVGRQEIIDNLLQLVFANSDHQRVALVGLGGMGKTQIALRIAHLLKNNELEQRNYSVLWISAFSMASFEQACTAIIRDFAIPSAADEDPKQIVRDFLSSDRAGKWFLIIDNADDMAILYGPEDQPGGIINFLPDSDSGPILFTTRSREVATNVTVNILELPEMSLAEAKDLLGKSLIDNNQIKDGGLVDELLQTLTHLPLAIAQASAYMNQKKVSIKDYIQLFQNTDQDMIELLRCRFRDGSHYQRDQGAVATTWIVSFNQIRDTDEDAARLLQFVACIEPKSIPRTMLPSLGSEQRMTSAIGTLCGYGFLSQREDSAIYDMHSLVHLATQLWTASHDPEREQSRVAMRHLVEIFPGGDWEDRELWRQYFPHALKVLYATPEDQDEEICELGWHVSVCLRHDGRMKEAVELLERVVIIEEKGSPEDCLYRLCSQALLAGAYKDYGEVKKAIKLLEHVVTIEGNLFPKDDPDLMAFQEELAGAYQDNGDLEKAVELLEHVVAIAEKNFSKDHPDRLASQHRLARAYHLNGERDKAVELLKHVVAIEEKILPEDNPNRLASQLLLAKAYRDDGRTQNATKLLDHVLRVRKKVLSADHPDLFDTWYTYARVLEDKGNITQAVETLDYLVENQKEALSEGHPSLLESQHALARVYRADGQTKKAIDLLTHVIVMREKTCSENHPSLVDSRELLFAFTDDSLESRRKYDPYWYI</sequence>
<keyword evidence="6" id="KW-1185">Reference proteome</keyword>
<comment type="caution">
    <text evidence="5">The sequence shown here is derived from an EMBL/GenBank/DDBJ whole genome shotgun (WGS) entry which is preliminary data.</text>
</comment>
<dbReference type="Gene3D" id="1.25.40.10">
    <property type="entry name" value="Tetratricopeptide repeat domain"/>
    <property type="match status" value="2"/>
</dbReference>
<evidence type="ECO:0008006" key="7">
    <source>
        <dbReference type="Google" id="ProtNLM"/>
    </source>
</evidence>
<dbReference type="Pfam" id="PF00931">
    <property type="entry name" value="NB-ARC"/>
    <property type="match status" value="1"/>
</dbReference>
<accession>A0AA35VCZ6</accession>
<evidence type="ECO:0000259" key="4">
    <source>
        <dbReference type="Pfam" id="PF05057"/>
    </source>
</evidence>
<dbReference type="InterPro" id="IPR019734">
    <property type="entry name" value="TPR_rpt"/>
</dbReference>
<dbReference type="Pfam" id="PF05057">
    <property type="entry name" value="DUF676"/>
    <property type="match status" value="1"/>
</dbReference>
<dbReference type="GO" id="GO:0043531">
    <property type="term" value="F:ADP binding"/>
    <property type="evidence" value="ECO:0007669"/>
    <property type="project" value="InterPro"/>
</dbReference>
<dbReference type="InterPro" id="IPR011990">
    <property type="entry name" value="TPR-like_helical_dom_sf"/>
</dbReference>
<dbReference type="InterPro" id="IPR007751">
    <property type="entry name" value="DUF676_lipase-like"/>
</dbReference>
<dbReference type="EMBL" id="CABFNP030001338">
    <property type="protein sequence ID" value="CAI6100272.1"/>
    <property type="molecule type" value="Genomic_DNA"/>
</dbReference>
<dbReference type="Pfam" id="PF13374">
    <property type="entry name" value="TPR_10"/>
    <property type="match status" value="1"/>
</dbReference>
<dbReference type="SMART" id="SM00028">
    <property type="entry name" value="TPR"/>
    <property type="match status" value="6"/>
</dbReference>
<dbReference type="InterPro" id="IPR053137">
    <property type="entry name" value="NLR-like"/>
</dbReference>
<comment type="similarity">
    <text evidence="1">Belongs to the putative lipase ROG1 family.</text>
</comment>
<dbReference type="Gene3D" id="3.40.50.300">
    <property type="entry name" value="P-loop containing nucleotide triphosphate hydrolases"/>
    <property type="match status" value="1"/>
</dbReference>
<dbReference type="InterPro" id="IPR029058">
    <property type="entry name" value="AB_hydrolase_fold"/>
</dbReference>
<evidence type="ECO:0000259" key="3">
    <source>
        <dbReference type="Pfam" id="PF00931"/>
    </source>
</evidence>
<evidence type="ECO:0000256" key="1">
    <source>
        <dbReference type="ARBA" id="ARBA00007920"/>
    </source>
</evidence>
<dbReference type="AlphaFoldDB" id="A0AA35VCZ6"/>
<name>A0AA35VCZ6_9HYPO</name>
<proteinExistence type="inferred from homology"/>
<evidence type="ECO:0000313" key="6">
    <source>
        <dbReference type="Proteomes" id="UP001160390"/>
    </source>
</evidence>
<dbReference type="InterPro" id="IPR002182">
    <property type="entry name" value="NB-ARC"/>
</dbReference>
<dbReference type="InterPro" id="IPR027417">
    <property type="entry name" value="P-loop_NTPase"/>
</dbReference>
<dbReference type="SUPFAM" id="SSF52540">
    <property type="entry name" value="P-loop containing nucleoside triphosphate hydrolases"/>
    <property type="match status" value="1"/>
</dbReference>
<protein>
    <recommendedName>
        <fullName evidence="7">Nephrocystin-3</fullName>
    </recommendedName>
</protein>
<gene>
    <name evidence="5" type="ORF">CCHLO57077_00004419</name>
</gene>
<feature type="region of interest" description="Disordered" evidence="2">
    <location>
        <begin position="10"/>
        <end position="39"/>
    </location>
</feature>
<dbReference type="PANTHER" id="PTHR46082:SF6">
    <property type="entry name" value="AAA+ ATPASE DOMAIN-CONTAINING PROTEIN-RELATED"/>
    <property type="match status" value="1"/>
</dbReference>
<dbReference type="Pfam" id="PF13424">
    <property type="entry name" value="TPR_12"/>
    <property type="match status" value="2"/>
</dbReference>
<feature type="domain" description="DUF676" evidence="4">
    <location>
        <begin position="147"/>
        <end position="198"/>
    </location>
</feature>
<dbReference type="SUPFAM" id="SSF48452">
    <property type="entry name" value="TPR-like"/>
    <property type="match status" value="3"/>
</dbReference>
<feature type="domain" description="NB-ARC" evidence="3">
    <location>
        <begin position="362"/>
        <end position="519"/>
    </location>
</feature>
<evidence type="ECO:0000313" key="5">
    <source>
        <dbReference type="EMBL" id="CAI6100272.1"/>
    </source>
</evidence>
<organism evidence="5 6">
    <name type="scientific">Clonostachys chloroleuca</name>
    <dbReference type="NCBI Taxonomy" id="1926264"/>
    <lineage>
        <taxon>Eukaryota</taxon>
        <taxon>Fungi</taxon>
        <taxon>Dikarya</taxon>
        <taxon>Ascomycota</taxon>
        <taxon>Pezizomycotina</taxon>
        <taxon>Sordariomycetes</taxon>
        <taxon>Hypocreomycetidae</taxon>
        <taxon>Hypocreales</taxon>
        <taxon>Bionectriaceae</taxon>
        <taxon>Clonostachys</taxon>
    </lineage>
</organism>
<dbReference type="Gene3D" id="3.40.50.1820">
    <property type="entry name" value="alpha/beta hydrolase"/>
    <property type="match status" value="1"/>
</dbReference>
<dbReference type="SUPFAM" id="SSF53474">
    <property type="entry name" value="alpha/beta-Hydrolases"/>
    <property type="match status" value="1"/>
</dbReference>
<dbReference type="PANTHER" id="PTHR46082">
    <property type="entry name" value="ATP/GTP-BINDING PROTEIN-RELATED"/>
    <property type="match status" value="1"/>
</dbReference>
<dbReference type="Proteomes" id="UP001160390">
    <property type="component" value="Unassembled WGS sequence"/>
</dbReference>